<dbReference type="STRING" id="349095.SAMN05660299_01544"/>
<sequence>MKLHEDAENFEALSRLTSAYIGIPETAVRRDYLIIMILEKLSRSAYRDQCVFKGGTSLSKCYPESIKRFSEDIDLTYLPEKGMSDKEINRQLKKIERILTSGLCKKSISAERSNSGPMSRFSTK</sequence>
<dbReference type="GO" id="GO:0016740">
    <property type="term" value="F:transferase activity"/>
    <property type="evidence" value="ECO:0007669"/>
    <property type="project" value="UniProtKB-KW"/>
</dbReference>
<keyword evidence="2" id="KW-1185">Reference proteome</keyword>
<accession>A0A1G9W2Z5</accession>
<dbReference type="OrthoDB" id="9780929at2"/>
<gene>
    <name evidence="1" type="ORF">SAMN05660299_01544</name>
</gene>
<dbReference type="EMBL" id="FNHQ01000013">
    <property type="protein sequence ID" value="SDM78894.1"/>
    <property type="molecule type" value="Genomic_DNA"/>
</dbReference>
<dbReference type="Proteomes" id="UP000199309">
    <property type="component" value="Unassembled WGS sequence"/>
</dbReference>
<proteinExistence type="predicted"/>
<evidence type="ECO:0000313" key="1">
    <source>
        <dbReference type="EMBL" id="SDM78894.1"/>
    </source>
</evidence>
<organism evidence="1 2">
    <name type="scientific">Megasphaera paucivorans</name>
    <dbReference type="NCBI Taxonomy" id="349095"/>
    <lineage>
        <taxon>Bacteria</taxon>
        <taxon>Bacillati</taxon>
        <taxon>Bacillota</taxon>
        <taxon>Negativicutes</taxon>
        <taxon>Veillonellales</taxon>
        <taxon>Veillonellaceae</taxon>
        <taxon>Megasphaera</taxon>
    </lineage>
</organism>
<dbReference type="RefSeq" id="WP_091650177.1">
    <property type="nucleotide sequence ID" value="NZ_FNHQ01000013.1"/>
</dbReference>
<protein>
    <submittedName>
        <fullName evidence="1">Nucleotidyl transferase AbiEii toxin, Type IV TA system</fullName>
    </submittedName>
</protein>
<evidence type="ECO:0000313" key="2">
    <source>
        <dbReference type="Proteomes" id="UP000199309"/>
    </source>
</evidence>
<keyword evidence="1" id="KW-0808">Transferase</keyword>
<dbReference type="Pfam" id="PF08843">
    <property type="entry name" value="AbiEii"/>
    <property type="match status" value="1"/>
</dbReference>
<reference evidence="1 2" key="1">
    <citation type="submission" date="2016-10" db="EMBL/GenBank/DDBJ databases">
        <authorList>
            <person name="de Groot N.N."/>
        </authorList>
    </citation>
    <scope>NUCLEOTIDE SEQUENCE [LARGE SCALE GENOMIC DNA]</scope>
    <source>
        <strain evidence="1 2">DSM 16981</strain>
    </source>
</reference>
<name>A0A1G9W2Z5_9FIRM</name>
<dbReference type="Gene3D" id="3.10.450.620">
    <property type="entry name" value="JHP933, nucleotidyltransferase-like core domain"/>
    <property type="match status" value="1"/>
</dbReference>
<dbReference type="InterPro" id="IPR014942">
    <property type="entry name" value="AbiEii"/>
</dbReference>
<dbReference type="AlphaFoldDB" id="A0A1G9W2Z5"/>